<evidence type="ECO:0008006" key="6">
    <source>
        <dbReference type="Google" id="ProtNLM"/>
    </source>
</evidence>
<dbReference type="InterPro" id="IPR007699">
    <property type="entry name" value="SGS_dom"/>
</dbReference>
<evidence type="ECO:0000259" key="3">
    <source>
        <dbReference type="PROSITE" id="PS51048"/>
    </source>
</evidence>
<dbReference type="Pfam" id="PF04969">
    <property type="entry name" value="CS"/>
    <property type="match status" value="1"/>
</dbReference>
<dbReference type="SUPFAM" id="SSF48452">
    <property type="entry name" value="TPR-like"/>
    <property type="match status" value="1"/>
</dbReference>
<dbReference type="EMBL" id="KK207674">
    <property type="protein sequence ID" value="EZF57726.1"/>
    <property type="molecule type" value="Genomic_DNA"/>
</dbReference>
<sequence>MDDAQRGAKALDNSDFPAAIKCYTKALTVNPHATDYYIKRSTAYSRVKPEDGGPKLHEALHDADMAVALGIQRARREQIIAGQMRRGIVLYQSERYGDAQLIFQVVRAKVGQEDDSKKSDLSAALASHENSTASQDKKTRQQLQIWEMKVKSQMAKLESSDEKTRVVVKEIPDIKVPTQDELKAMYRAQLENRSASSTPNSSGLSTTQKKKDTAAEANPALSTANPPPTPLPSNTPSRTRHEWYQSNDSVVITIYAKGVPKDKAEVDIQETSFSITFPLPSGSEFSFVLDPLFAPVDPSSSKFNIMSTKIEVTLRKKSAGRKWATLEGTGQQEETISSGARSLEDASNQANQPIKTDKAPAYPTSSKSGPKDWDKVVSNIQKNEKKAKKSEKGDDSKEDDKEDDPDSDLSDYGSGDAVDSFFKKLYANSDPDTRRAMTKSFYESNGTALNTNWSEVGKGRVKEHPPSDD</sequence>
<comment type="similarity">
    <text evidence="1">Belongs to the SGT1 family.</text>
</comment>
<dbReference type="Pfam" id="PF05002">
    <property type="entry name" value="SGS"/>
    <property type="match status" value="1"/>
</dbReference>
<gene>
    <name evidence="5" type="ORF">H103_00040</name>
</gene>
<accession>A0A022WI08</accession>
<name>A0A022WI08_TRIRU</name>
<dbReference type="Gene3D" id="2.60.40.790">
    <property type="match status" value="1"/>
</dbReference>
<feature type="region of interest" description="Disordered" evidence="2">
    <location>
        <begin position="190"/>
        <end position="243"/>
    </location>
</feature>
<feature type="compositionally biased region" description="Basic and acidic residues" evidence="2">
    <location>
        <begin position="390"/>
        <end position="399"/>
    </location>
</feature>
<proteinExistence type="inferred from homology"/>
<feature type="compositionally biased region" description="Polar residues" evidence="2">
    <location>
        <begin position="191"/>
        <end position="207"/>
    </location>
</feature>
<dbReference type="InterPro" id="IPR011990">
    <property type="entry name" value="TPR-like_helical_dom_sf"/>
</dbReference>
<feature type="region of interest" description="Disordered" evidence="2">
    <location>
        <begin position="320"/>
        <end position="417"/>
    </location>
</feature>
<feature type="compositionally biased region" description="Polar residues" evidence="2">
    <location>
        <begin position="328"/>
        <end position="354"/>
    </location>
</feature>
<organism evidence="5">
    <name type="scientific">Trichophyton rubrum CBS 288.86</name>
    <dbReference type="NCBI Taxonomy" id="1215330"/>
    <lineage>
        <taxon>Eukaryota</taxon>
        <taxon>Fungi</taxon>
        <taxon>Dikarya</taxon>
        <taxon>Ascomycota</taxon>
        <taxon>Pezizomycotina</taxon>
        <taxon>Eurotiomycetes</taxon>
        <taxon>Eurotiomycetidae</taxon>
        <taxon>Onygenales</taxon>
        <taxon>Arthrodermataceae</taxon>
        <taxon>Trichophyton</taxon>
    </lineage>
</organism>
<reference evidence="5" key="1">
    <citation type="submission" date="2014-02" db="EMBL/GenBank/DDBJ databases">
        <title>The Genome Sequence of Trichophyton rubrum (morphotype fischeri) CBS 288.86.</title>
        <authorList>
            <consortium name="The Broad Institute Genomics Platform"/>
            <person name="Cuomo C.A."/>
            <person name="White T.C."/>
            <person name="Graser Y."/>
            <person name="Martinez-Rossi N."/>
            <person name="Heitman J."/>
            <person name="Young S.K."/>
            <person name="Zeng Q."/>
            <person name="Gargeya S."/>
            <person name="Abouelleil A."/>
            <person name="Alvarado L."/>
            <person name="Chapman S.B."/>
            <person name="Gainer-Dewar J."/>
            <person name="Goldberg J."/>
            <person name="Griggs A."/>
            <person name="Gujja S."/>
            <person name="Hansen M."/>
            <person name="Howarth C."/>
            <person name="Imamovic A."/>
            <person name="Larimer J."/>
            <person name="Martinez D."/>
            <person name="Murphy C."/>
            <person name="Pearson M.D."/>
            <person name="Persinoti G."/>
            <person name="Poon T."/>
            <person name="Priest M."/>
            <person name="Roberts A.D."/>
            <person name="Saif S."/>
            <person name="Shea T.D."/>
            <person name="Sykes S.N."/>
            <person name="Wortman J."/>
            <person name="Nusbaum C."/>
            <person name="Birren B."/>
        </authorList>
    </citation>
    <scope>NUCLEOTIDE SEQUENCE [LARGE SCALE GENOMIC DNA]</scope>
    <source>
        <strain evidence="5">CBS 288.86</strain>
    </source>
</reference>
<feature type="compositionally biased region" description="Polar residues" evidence="2">
    <location>
        <begin position="441"/>
        <end position="454"/>
    </location>
</feature>
<dbReference type="PROSITE" id="PS51203">
    <property type="entry name" value="CS"/>
    <property type="match status" value="1"/>
</dbReference>
<dbReference type="PROSITE" id="PS51048">
    <property type="entry name" value="SGS"/>
    <property type="match status" value="1"/>
</dbReference>
<evidence type="ECO:0000256" key="2">
    <source>
        <dbReference type="SAM" id="MobiDB-lite"/>
    </source>
</evidence>
<dbReference type="Proteomes" id="UP000023758">
    <property type="component" value="Unassembled WGS sequence"/>
</dbReference>
<dbReference type="HOGENOM" id="CLU_039532_3_1_1"/>
<dbReference type="InterPro" id="IPR044563">
    <property type="entry name" value="Sgt1-like"/>
</dbReference>
<dbReference type="PANTHER" id="PTHR45862">
    <property type="entry name" value="PROTEIN SGT1 HOMOLOG"/>
    <property type="match status" value="1"/>
</dbReference>
<dbReference type="CDD" id="cd06466">
    <property type="entry name" value="p23_CS_SGT1_like"/>
    <property type="match status" value="1"/>
</dbReference>
<feature type="compositionally biased region" description="Acidic residues" evidence="2">
    <location>
        <begin position="400"/>
        <end position="409"/>
    </location>
</feature>
<dbReference type="InterPro" id="IPR008978">
    <property type="entry name" value="HSP20-like_chaperone"/>
</dbReference>
<feature type="domain" description="SGS" evidence="3">
    <location>
        <begin position="361"/>
        <end position="469"/>
    </location>
</feature>
<evidence type="ECO:0000313" key="5">
    <source>
        <dbReference type="EMBL" id="EZF57726.1"/>
    </source>
</evidence>
<dbReference type="AlphaFoldDB" id="A0A022WI08"/>
<evidence type="ECO:0000256" key="1">
    <source>
        <dbReference type="ARBA" id="ARBA00008509"/>
    </source>
</evidence>
<dbReference type="GO" id="GO:0051087">
    <property type="term" value="F:protein-folding chaperone binding"/>
    <property type="evidence" value="ECO:0007669"/>
    <property type="project" value="InterPro"/>
</dbReference>
<feature type="domain" description="CS" evidence="4">
    <location>
        <begin position="236"/>
        <end position="327"/>
    </location>
</feature>
<evidence type="ECO:0000259" key="4">
    <source>
        <dbReference type="PROSITE" id="PS51203"/>
    </source>
</evidence>
<feature type="region of interest" description="Disordered" evidence="2">
    <location>
        <begin position="119"/>
        <end position="140"/>
    </location>
</feature>
<dbReference type="OrthoDB" id="1898560at2759"/>
<dbReference type="SUPFAM" id="SSF49764">
    <property type="entry name" value="HSP20-like chaperones"/>
    <property type="match status" value="1"/>
</dbReference>
<feature type="region of interest" description="Disordered" evidence="2">
    <location>
        <begin position="441"/>
        <end position="469"/>
    </location>
</feature>
<feature type="compositionally biased region" description="Basic and acidic residues" evidence="2">
    <location>
        <begin position="457"/>
        <end position="469"/>
    </location>
</feature>
<protein>
    <recommendedName>
        <fullName evidence="6">SGT1 and CS domain-containing protein</fullName>
    </recommendedName>
</protein>
<dbReference type="InterPro" id="IPR007052">
    <property type="entry name" value="CS_dom"/>
</dbReference>
<dbReference type="Gene3D" id="1.25.40.10">
    <property type="entry name" value="Tetratricopeptide repeat domain"/>
    <property type="match status" value="1"/>
</dbReference>